<dbReference type="STRING" id="1263082.A0A068SDU7"/>
<feature type="region of interest" description="Disordered" evidence="7">
    <location>
        <begin position="1"/>
        <end position="268"/>
    </location>
</feature>
<dbReference type="EMBL" id="CBTN010000093">
    <property type="protein sequence ID" value="CDH60449.1"/>
    <property type="molecule type" value="Genomic_DNA"/>
</dbReference>
<keyword evidence="4" id="KW-0243">Dynein</keyword>
<accession>A0A068SDU7</accession>
<gene>
    <name evidence="9" type="ORF">LCOR_11234.1</name>
</gene>
<dbReference type="InterPro" id="IPR000938">
    <property type="entry name" value="CAP-Gly_domain"/>
</dbReference>
<dbReference type="PROSITE" id="PS00845">
    <property type="entry name" value="CAP_GLY_1"/>
    <property type="match status" value="1"/>
</dbReference>
<protein>
    <recommendedName>
        <fullName evidence="8">CAP-Gly domain-containing protein</fullName>
    </recommendedName>
</protein>
<dbReference type="InterPro" id="IPR036859">
    <property type="entry name" value="CAP-Gly_dom_sf"/>
</dbReference>
<dbReference type="GO" id="GO:0005819">
    <property type="term" value="C:spindle"/>
    <property type="evidence" value="ECO:0007669"/>
    <property type="project" value="UniProtKB-SubCell"/>
</dbReference>
<name>A0A068SDU7_9FUNG</name>
<evidence type="ECO:0000256" key="1">
    <source>
        <dbReference type="ARBA" id="ARBA00004186"/>
    </source>
</evidence>
<evidence type="ECO:0000313" key="10">
    <source>
        <dbReference type="Proteomes" id="UP000027586"/>
    </source>
</evidence>
<feature type="compositionally biased region" description="Low complexity" evidence="7">
    <location>
        <begin position="28"/>
        <end position="65"/>
    </location>
</feature>
<evidence type="ECO:0000256" key="5">
    <source>
        <dbReference type="ARBA" id="ARBA00023054"/>
    </source>
</evidence>
<dbReference type="Gene3D" id="2.30.30.190">
    <property type="entry name" value="CAP Gly-rich-like domain"/>
    <property type="match status" value="1"/>
</dbReference>
<keyword evidence="3" id="KW-0493">Microtubule</keyword>
<dbReference type="OrthoDB" id="2130750at2759"/>
<comment type="subcellular location">
    <subcellularLocation>
        <location evidence="1">Cytoplasm</location>
        <location evidence="1">Cytoskeleton</location>
        <location evidence="1">Spindle</location>
    </subcellularLocation>
</comment>
<proteinExistence type="predicted"/>
<dbReference type="AlphaFoldDB" id="A0A068SDU7"/>
<feature type="compositionally biased region" description="Low complexity" evidence="7">
    <location>
        <begin position="78"/>
        <end position="91"/>
    </location>
</feature>
<dbReference type="PROSITE" id="PS50245">
    <property type="entry name" value="CAP_GLY_2"/>
    <property type="match status" value="1"/>
</dbReference>
<evidence type="ECO:0000256" key="3">
    <source>
        <dbReference type="ARBA" id="ARBA00022701"/>
    </source>
</evidence>
<evidence type="ECO:0000313" key="9">
    <source>
        <dbReference type="EMBL" id="CDH60449.1"/>
    </source>
</evidence>
<evidence type="ECO:0000256" key="6">
    <source>
        <dbReference type="ARBA" id="ARBA00023212"/>
    </source>
</evidence>
<dbReference type="Proteomes" id="UP000027586">
    <property type="component" value="Unassembled WGS sequence"/>
</dbReference>
<comment type="caution">
    <text evidence="9">The sequence shown here is derived from an EMBL/GenBank/DDBJ whole genome shotgun (WGS) entry which is preliminary data.</text>
</comment>
<evidence type="ECO:0000256" key="2">
    <source>
        <dbReference type="ARBA" id="ARBA00022490"/>
    </source>
</evidence>
<feature type="compositionally biased region" description="Basic residues" evidence="7">
    <location>
        <begin position="1"/>
        <end position="10"/>
    </location>
</feature>
<evidence type="ECO:0000259" key="8">
    <source>
        <dbReference type="PROSITE" id="PS50245"/>
    </source>
</evidence>
<dbReference type="PANTHER" id="PTHR18916:SF6">
    <property type="entry name" value="DYNACTIN SUBUNIT 1"/>
    <property type="match status" value="1"/>
</dbReference>
<feature type="domain" description="CAP-Gly" evidence="8">
    <location>
        <begin position="302"/>
        <end position="335"/>
    </location>
</feature>
<reference evidence="9" key="1">
    <citation type="submission" date="2013-08" db="EMBL/GenBank/DDBJ databases">
        <title>Gene expansion shapes genome architecture in the human pathogen Lichtheimia corymbifera: an evolutionary genomics analysis in the ancient terrestrial Mucorales (Mucoromycotina).</title>
        <authorList>
            <person name="Schwartze V.U."/>
            <person name="Winter S."/>
            <person name="Shelest E."/>
            <person name="Marcet-Houben M."/>
            <person name="Horn F."/>
            <person name="Wehner S."/>
            <person name="Hoffmann K."/>
            <person name="Riege K."/>
            <person name="Sammeth M."/>
            <person name="Nowrousian M."/>
            <person name="Valiante V."/>
            <person name="Linde J."/>
            <person name="Jacobsen I.D."/>
            <person name="Marz M."/>
            <person name="Brakhage A.A."/>
            <person name="Gabaldon T."/>
            <person name="Bocker S."/>
            <person name="Voigt K."/>
        </authorList>
    </citation>
    <scope>NUCLEOTIDE SEQUENCE [LARGE SCALE GENOMIC DNA]</scope>
    <source>
        <strain evidence="9">FSU 9682</strain>
    </source>
</reference>
<organism evidence="9 10">
    <name type="scientific">Lichtheimia corymbifera JMRC:FSU:9682</name>
    <dbReference type="NCBI Taxonomy" id="1263082"/>
    <lineage>
        <taxon>Eukaryota</taxon>
        <taxon>Fungi</taxon>
        <taxon>Fungi incertae sedis</taxon>
        <taxon>Mucoromycota</taxon>
        <taxon>Mucoromycotina</taxon>
        <taxon>Mucoromycetes</taxon>
        <taxon>Mucorales</taxon>
        <taxon>Lichtheimiaceae</taxon>
        <taxon>Lichtheimia</taxon>
    </lineage>
</organism>
<feature type="compositionally biased region" description="Basic residues" evidence="7">
    <location>
        <begin position="240"/>
        <end position="252"/>
    </location>
</feature>
<keyword evidence="2" id="KW-0963">Cytoplasm</keyword>
<feature type="compositionally biased region" description="Basic and acidic residues" evidence="7">
    <location>
        <begin position="167"/>
        <end position="204"/>
    </location>
</feature>
<keyword evidence="10" id="KW-1185">Reference proteome</keyword>
<keyword evidence="5" id="KW-0175">Coiled coil</keyword>
<dbReference type="SUPFAM" id="SSF74924">
    <property type="entry name" value="Cap-Gly domain"/>
    <property type="match status" value="1"/>
</dbReference>
<dbReference type="SMART" id="SM01052">
    <property type="entry name" value="CAP_GLY"/>
    <property type="match status" value="1"/>
</dbReference>
<keyword evidence="6" id="KW-0206">Cytoskeleton</keyword>
<dbReference type="GO" id="GO:0030286">
    <property type="term" value="C:dynein complex"/>
    <property type="evidence" value="ECO:0007669"/>
    <property type="project" value="UniProtKB-KW"/>
</dbReference>
<dbReference type="GO" id="GO:0005874">
    <property type="term" value="C:microtubule"/>
    <property type="evidence" value="ECO:0007669"/>
    <property type="project" value="UniProtKB-KW"/>
</dbReference>
<evidence type="ECO:0000256" key="4">
    <source>
        <dbReference type="ARBA" id="ARBA00023017"/>
    </source>
</evidence>
<dbReference type="PANTHER" id="PTHR18916">
    <property type="entry name" value="DYNACTIN 1-RELATED MICROTUBULE-BINDING"/>
    <property type="match status" value="1"/>
</dbReference>
<dbReference type="Pfam" id="PF01302">
    <property type="entry name" value="CAP_GLY"/>
    <property type="match status" value="1"/>
</dbReference>
<dbReference type="VEuPathDB" id="FungiDB:LCOR_11234.1"/>
<evidence type="ECO:0000256" key="7">
    <source>
        <dbReference type="SAM" id="MobiDB-lite"/>
    </source>
</evidence>
<sequence>MPLFNFRKKKVDTTSTTLRKTKSTGNILSAPATNPATAAALAAATAASSKPAPTPIIIKSTPASPVLKPSNTNHKETAATGSTSSSGNSSSESDDEDETGVSSSSSEEDDDASSIASLPPTTRTNQHHHSTHMTVPRVAMKKSNSSPSTPHEIDNHNPNRSYFSPNDLDRLLSMETEARVEAQEKKKAEEDAKPTRPTRLKFELPETPSRSRSPAAGAYSAYARPRQRWSLPDEKMLQQRGKKKKKSRKSRWSKIMGSDDDDDDTPRPFQIGDKVRLLHRPLPIHGFIRYMGTVDFDSGDDWLGIELDSRVGKNDGSVEGKRYFQTDPHRGIFLRKSEVDFV</sequence>